<dbReference type="STRING" id="195522.BD01_0629"/>
<evidence type="ECO:0000313" key="4">
    <source>
        <dbReference type="Proteomes" id="UP000019434"/>
    </source>
</evidence>
<evidence type="ECO:0000256" key="1">
    <source>
        <dbReference type="SAM" id="Phobius"/>
    </source>
</evidence>
<accession>W8NT22</accession>
<dbReference type="Gene3D" id="1.20.144.10">
    <property type="entry name" value="Phosphatidic acid phosphatase type 2/haloperoxidase"/>
    <property type="match status" value="1"/>
</dbReference>
<proteinExistence type="predicted"/>
<feature type="transmembrane region" description="Helical" evidence="1">
    <location>
        <begin position="162"/>
        <end position="179"/>
    </location>
</feature>
<keyword evidence="1" id="KW-1133">Transmembrane helix</keyword>
<dbReference type="EMBL" id="CP007264">
    <property type="protein sequence ID" value="AHL22252.1"/>
    <property type="molecule type" value="Genomic_DNA"/>
</dbReference>
<dbReference type="RefSeq" id="WP_042689852.1">
    <property type="nucleotide sequence ID" value="NZ_CP007264.1"/>
</dbReference>
<evidence type="ECO:0000259" key="2">
    <source>
        <dbReference type="SMART" id="SM00014"/>
    </source>
</evidence>
<dbReference type="Pfam" id="PF01569">
    <property type="entry name" value="PAP2"/>
    <property type="match status" value="1"/>
</dbReference>
<dbReference type="PANTHER" id="PTHR14969">
    <property type="entry name" value="SPHINGOSINE-1-PHOSPHATE PHOSPHOHYDROLASE"/>
    <property type="match status" value="1"/>
</dbReference>
<dbReference type="SMART" id="SM00014">
    <property type="entry name" value="acidPPc"/>
    <property type="match status" value="1"/>
</dbReference>
<organism evidence="3 4">
    <name type="scientific">Thermococcus nautili</name>
    <dbReference type="NCBI Taxonomy" id="195522"/>
    <lineage>
        <taxon>Archaea</taxon>
        <taxon>Methanobacteriati</taxon>
        <taxon>Methanobacteriota</taxon>
        <taxon>Thermococci</taxon>
        <taxon>Thermococcales</taxon>
        <taxon>Thermococcaceae</taxon>
        <taxon>Thermococcus</taxon>
    </lineage>
</organism>
<dbReference type="GO" id="GO:0042392">
    <property type="term" value="F:sphingosine-1-phosphate phosphatase activity"/>
    <property type="evidence" value="ECO:0007669"/>
    <property type="project" value="TreeGrafter"/>
</dbReference>
<dbReference type="Proteomes" id="UP000019434">
    <property type="component" value="Chromosome"/>
</dbReference>
<dbReference type="AlphaFoldDB" id="W8NT22"/>
<dbReference type="eggNOG" id="arCOG03056">
    <property type="taxonomic scope" value="Archaea"/>
</dbReference>
<feature type="domain" description="Phosphatidic acid phosphatase type 2/haloperoxidase" evidence="2">
    <location>
        <begin position="80"/>
        <end position="177"/>
    </location>
</feature>
<keyword evidence="4" id="KW-1185">Reference proteome</keyword>
<feature type="transmembrane region" description="Helical" evidence="1">
    <location>
        <begin position="45"/>
        <end position="68"/>
    </location>
</feature>
<dbReference type="GeneID" id="24958067"/>
<dbReference type="InterPro" id="IPR000326">
    <property type="entry name" value="PAP2/HPO"/>
</dbReference>
<dbReference type="SUPFAM" id="SSF48317">
    <property type="entry name" value="Acid phosphatase/Vanadium-dependent haloperoxidase"/>
    <property type="match status" value="1"/>
</dbReference>
<dbReference type="InterPro" id="IPR036938">
    <property type="entry name" value="PAP2/HPO_sf"/>
</dbReference>
<dbReference type="KEGG" id="tnu:BD01_0629"/>
<keyword evidence="1" id="KW-0472">Membrane</keyword>
<gene>
    <name evidence="3" type="ORF">BD01_0629</name>
</gene>
<dbReference type="OrthoDB" id="10182at2157"/>
<name>W8NT22_9EURY</name>
<keyword evidence="1" id="KW-0812">Transmembrane</keyword>
<sequence>MLKLREKLLLNTALLALVLILQLAGLMKGINTKVDSLLPSPSPSLLSVLTAFGGDVFLIAFSLLTVLLDVRNSGKLSRETLVFLVSAVIGLVIVGVLKVAINEPRPRNHGGFSFPSGHTYRGAIIAVYASNRWKRATPLAVLFALGVAMTRLLLHVHWFGDVLFSLLLAPWVYSIVKATQDSWLPLYRRVISRLGLGAFDVE</sequence>
<reference evidence="3 4" key="1">
    <citation type="submission" date="2014-02" db="EMBL/GenBank/DDBJ databases">
        <title>Genome Sequence of an Hyperthermophilic Archaeon, Thermococcus nautili 30-1, producing viral vesicles.</title>
        <authorList>
            <person name="Oberto J."/>
            <person name="Gaudin M."/>
            <person name="Cossu M."/>
            <person name="Gorlas A."/>
            <person name="Slesarev A."/>
            <person name="Marguet E."/>
            <person name="Forterre P."/>
        </authorList>
    </citation>
    <scope>NUCLEOTIDE SEQUENCE [LARGE SCALE GENOMIC DNA]</scope>
    <source>
        <strain evidence="3 4">30-1</strain>
    </source>
</reference>
<evidence type="ECO:0000313" key="3">
    <source>
        <dbReference type="EMBL" id="AHL22252.1"/>
    </source>
</evidence>
<feature type="transmembrane region" description="Helical" evidence="1">
    <location>
        <begin position="80"/>
        <end position="100"/>
    </location>
</feature>
<dbReference type="HOGENOM" id="CLU_111005_0_0_2"/>
<protein>
    <submittedName>
        <fullName evidence="3">Membrane-associated phospholipid phosphatase</fullName>
    </submittedName>
</protein>
<dbReference type="PANTHER" id="PTHR14969:SF13">
    <property type="entry name" value="AT30094P"/>
    <property type="match status" value="1"/>
</dbReference>